<gene>
    <name evidence="1" type="primary">rlpA</name>
    <name evidence="1" type="ORF">GLE_0505</name>
</gene>
<dbReference type="PANTHER" id="PTHR34183">
    <property type="entry name" value="ENDOLYTIC PEPTIDOGLYCAN TRANSGLYCOSYLASE RLPA"/>
    <property type="match status" value="1"/>
</dbReference>
<dbReference type="AlphaFoldDB" id="A0A0S2DBF4"/>
<dbReference type="Proteomes" id="UP000061569">
    <property type="component" value="Chromosome"/>
</dbReference>
<accession>A0A0S2DBF4</accession>
<dbReference type="PATRIC" id="fig|69.6.peg.500"/>
<dbReference type="InterPro" id="IPR036908">
    <property type="entry name" value="RlpA-like_sf"/>
</dbReference>
<reference evidence="1 2" key="1">
    <citation type="submission" date="2015-11" db="EMBL/GenBank/DDBJ databases">
        <title>Genome sequences of Lysobacter enzymogenes strain C3 and Lysobacter antibioticus ATCC 29479.</title>
        <authorList>
            <person name="Kobayashi D.Y."/>
        </authorList>
    </citation>
    <scope>NUCLEOTIDE SEQUENCE [LARGE SCALE GENOMIC DNA]</scope>
    <source>
        <strain evidence="1 2">C3</strain>
    </source>
</reference>
<dbReference type="STRING" id="69.GLE_0505"/>
<dbReference type="PANTHER" id="PTHR34183:SF8">
    <property type="entry name" value="ENDOLYTIC PEPTIDOGLYCAN TRANSGLYCOSYLASE RLPA-RELATED"/>
    <property type="match status" value="1"/>
</dbReference>
<name>A0A0S2DBF4_LYSEN</name>
<dbReference type="KEGG" id="lez:GLE_0505"/>
<dbReference type="Gene3D" id="2.40.40.10">
    <property type="entry name" value="RlpA-like domain"/>
    <property type="match status" value="1"/>
</dbReference>
<evidence type="ECO:0000313" key="1">
    <source>
        <dbReference type="EMBL" id="ALN55863.1"/>
    </source>
</evidence>
<dbReference type="OrthoDB" id="9779128at2"/>
<protein>
    <submittedName>
        <fullName evidence="1">Rare lipoprotein A</fullName>
    </submittedName>
</protein>
<dbReference type="InterPro" id="IPR009009">
    <property type="entry name" value="RlpA-like_DPBB"/>
</dbReference>
<evidence type="ECO:0000313" key="2">
    <source>
        <dbReference type="Proteomes" id="UP000061569"/>
    </source>
</evidence>
<dbReference type="EMBL" id="CP013140">
    <property type="protein sequence ID" value="ALN55863.1"/>
    <property type="molecule type" value="Genomic_DNA"/>
</dbReference>
<proteinExistence type="predicted"/>
<dbReference type="Pfam" id="PF03330">
    <property type="entry name" value="DPBB_1"/>
    <property type="match status" value="1"/>
</dbReference>
<organism evidence="1 2">
    <name type="scientific">Lysobacter enzymogenes</name>
    <dbReference type="NCBI Taxonomy" id="69"/>
    <lineage>
        <taxon>Bacteria</taxon>
        <taxon>Pseudomonadati</taxon>
        <taxon>Pseudomonadota</taxon>
        <taxon>Gammaproteobacteria</taxon>
        <taxon>Lysobacterales</taxon>
        <taxon>Lysobacteraceae</taxon>
        <taxon>Lysobacter</taxon>
    </lineage>
</organism>
<sequence>MPATALRPFVRVLFVAGALCASATAFAQQPLSPNYPSVPTVELLDPGASAQSGTLAVCNATWYGAEGEIPEGWPTASGEPFHRFALAAAHNSLPFGTNVRVTYQGRSVVVRINDRGGFGGAVCIDLTYGAFLRIANPDLGVIGVDYQVQ</sequence>
<dbReference type="SUPFAM" id="SSF50685">
    <property type="entry name" value="Barwin-like endoglucanases"/>
    <property type="match status" value="1"/>
</dbReference>
<keyword evidence="1" id="KW-0449">Lipoprotein</keyword>
<dbReference type="CDD" id="cd22268">
    <property type="entry name" value="DPBB_RlpA-like"/>
    <property type="match status" value="1"/>
</dbReference>